<dbReference type="PANTHER" id="PTHR37422:SF13">
    <property type="entry name" value="LIPOPOLYSACCHARIDE BIOSYNTHESIS PROTEIN PA4999-RELATED"/>
    <property type="match status" value="1"/>
</dbReference>
<dbReference type="Pfam" id="PF04932">
    <property type="entry name" value="Wzy_C"/>
    <property type="match status" value="1"/>
</dbReference>
<keyword evidence="4 5" id="KW-0472">Membrane</keyword>
<evidence type="ECO:0000256" key="4">
    <source>
        <dbReference type="ARBA" id="ARBA00023136"/>
    </source>
</evidence>
<feature type="transmembrane region" description="Helical" evidence="5">
    <location>
        <begin position="227"/>
        <end position="246"/>
    </location>
</feature>
<dbReference type="AlphaFoldDB" id="A0A841ZRH1"/>
<proteinExistence type="predicted"/>
<keyword evidence="2 5" id="KW-0812">Transmembrane</keyword>
<feature type="transmembrane region" description="Helical" evidence="5">
    <location>
        <begin position="125"/>
        <end position="147"/>
    </location>
</feature>
<reference evidence="7 8" key="1">
    <citation type="submission" date="2020-03" db="EMBL/GenBank/DDBJ databases">
        <title>Soil Listeria distribution.</title>
        <authorList>
            <person name="Liao J."/>
            <person name="Wiedmann M."/>
        </authorList>
    </citation>
    <scope>NUCLEOTIDE SEQUENCE [LARGE SCALE GENOMIC DNA]</scope>
    <source>
        <strain evidence="7 8">FSL L7-1507</strain>
    </source>
</reference>
<dbReference type="PANTHER" id="PTHR37422">
    <property type="entry name" value="TEICHURONIC ACID BIOSYNTHESIS PROTEIN TUAE"/>
    <property type="match status" value="1"/>
</dbReference>
<feature type="domain" description="O-antigen ligase-related" evidence="6">
    <location>
        <begin position="238"/>
        <end position="379"/>
    </location>
</feature>
<feature type="transmembrane region" description="Helical" evidence="5">
    <location>
        <begin position="6"/>
        <end position="37"/>
    </location>
</feature>
<feature type="transmembrane region" description="Helical" evidence="5">
    <location>
        <begin position="72"/>
        <end position="89"/>
    </location>
</feature>
<evidence type="ECO:0000259" key="6">
    <source>
        <dbReference type="Pfam" id="PF04932"/>
    </source>
</evidence>
<feature type="transmembrane region" description="Helical" evidence="5">
    <location>
        <begin position="101"/>
        <end position="119"/>
    </location>
</feature>
<evidence type="ECO:0000256" key="3">
    <source>
        <dbReference type="ARBA" id="ARBA00022989"/>
    </source>
</evidence>
<feature type="transmembrane region" description="Helical" evidence="5">
    <location>
        <begin position="156"/>
        <end position="176"/>
    </location>
</feature>
<feature type="transmembrane region" description="Helical" evidence="5">
    <location>
        <begin position="49"/>
        <end position="66"/>
    </location>
</feature>
<feature type="transmembrane region" description="Helical" evidence="5">
    <location>
        <begin position="275"/>
        <end position="294"/>
    </location>
</feature>
<dbReference type="GO" id="GO:0016874">
    <property type="term" value="F:ligase activity"/>
    <property type="evidence" value="ECO:0007669"/>
    <property type="project" value="UniProtKB-KW"/>
</dbReference>
<evidence type="ECO:0000313" key="7">
    <source>
        <dbReference type="EMBL" id="MBC1521745.1"/>
    </source>
</evidence>
<dbReference type="EMBL" id="JAARRM010000003">
    <property type="protein sequence ID" value="MBC1521745.1"/>
    <property type="molecule type" value="Genomic_DNA"/>
</dbReference>
<comment type="caution">
    <text evidence="7">The sequence shown here is derived from an EMBL/GenBank/DDBJ whole genome shotgun (WGS) entry which is preliminary data.</text>
</comment>
<dbReference type="InterPro" id="IPR051533">
    <property type="entry name" value="WaaL-like"/>
</dbReference>
<organism evidence="7 8">
    <name type="scientific">Listeria aquatica</name>
    <dbReference type="NCBI Taxonomy" id="1494960"/>
    <lineage>
        <taxon>Bacteria</taxon>
        <taxon>Bacillati</taxon>
        <taxon>Bacillota</taxon>
        <taxon>Bacilli</taxon>
        <taxon>Bacillales</taxon>
        <taxon>Listeriaceae</taxon>
        <taxon>Listeria</taxon>
    </lineage>
</organism>
<feature type="transmembrane region" description="Helical" evidence="5">
    <location>
        <begin position="400"/>
        <end position="419"/>
    </location>
</feature>
<evidence type="ECO:0000313" key="8">
    <source>
        <dbReference type="Proteomes" id="UP000559885"/>
    </source>
</evidence>
<evidence type="ECO:0000256" key="2">
    <source>
        <dbReference type="ARBA" id="ARBA00022692"/>
    </source>
</evidence>
<accession>A0A841ZRH1</accession>
<sequence>MVIKKTLFGALFILISIICAIYPLIILPVLLIGLCIFIMDVQLRCITQFLFIIVVIAAIFGPYLSIPGFGGLFLFRAALLLHFVLFLFEKKDWAWLSKLKVPFLAFSLWILFSIITLIWSQDMQLSLRAIYFQLESLYLIFIIVYYVRQVKHLKKLFFWIMPPFLLSIGVGCYEMLTGNHLWYSSLSENGYPDYRPTGLLTNTNDFSSYLSIYFPIFVYLLLKKNSWWRWLIVLSSTAILFSLVVASESRTGLFACGVTLLLIIIKLFSKQMVGILLFISTNLIGIYLLFMKLIEKQEFSYLVGKETSTDQRMLIYETALNVAKDSHFFGVGIGVVPNYIFQALYGTVNIPIQMQQTMSAHNFWLATLADVGILGLCCVLFFFSWLFFFAVKLFVSKKGLLAGVPLCILMAFIAISIGSSSIFEMRVVWLGIGIALAIIHLNLRGEEEEYEEKIY</sequence>
<dbReference type="GO" id="GO:0016020">
    <property type="term" value="C:membrane"/>
    <property type="evidence" value="ECO:0007669"/>
    <property type="project" value="UniProtKB-SubCell"/>
</dbReference>
<keyword evidence="7" id="KW-0436">Ligase</keyword>
<dbReference type="Proteomes" id="UP000559885">
    <property type="component" value="Unassembled WGS sequence"/>
</dbReference>
<evidence type="ECO:0000256" key="1">
    <source>
        <dbReference type="ARBA" id="ARBA00004141"/>
    </source>
</evidence>
<comment type="subcellular location">
    <subcellularLocation>
        <location evidence="1">Membrane</location>
        <topology evidence="1">Multi-pass membrane protein</topology>
    </subcellularLocation>
</comment>
<feature type="transmembrane region" description="Helical" evidence="5">
    <location>
        <begin position="363"/>
        <end position="388"/>
    </location>
</feature>
<feature type="transmembrane region" description="Helical" evidence="5">
    <location>
        <begin position="206"/>
        <end position="222"/>
    </location>
</feature>
<protein>
    <submittedName>
        <fullName evidence="7">O-antigen ligase family protein</fullName>
    </submittedName>
</protein>
<name>A0A841ZRH1_9LIST</name>
<feature type="transmembrane region" description="Helical" evidence="5">
    <location>
        <begin position="425"/>
        <end position="443"/>
    </location>
</feature>
<gene>
    <name evidence="7" type="ORF">HB912_08805</name>
</gene>
<keyword evidence="3 5" id="KW-1133">Transmembrane helix</keyword>
<evidence type="ECO:0000256" key="5">
    <source>
        <dbReference type="SAM" id="Phobius"/>
    </source>
</evidence>
<dbReference type="RefSeq" id="WP_185373876.1">
    <property type="nucleotide sequence ID" value="NZ_JAARRM010000003.1"/>
</dbReference>
<feature type="transmembrane region" description="Helical" evidence="5">
    <location>
        <begin position="252"/>
        <end position="268"/>
    </location>
</feature>
<dbReference type="InterPro" id="IPR007016">
    <property type="entry name" value="O-antigen_ligase-rel_domated"/>
</dbReference>